<protein>
    <submittedName>
        <fullName evidence="1">187_t:CDS:1</fullName>
    </submittedName>
</protein>
<evidence type="ECO:0000313" key="1">
    <source>
        <dbReference type="EMBL" id="CAG8808701.1"/>
    </source>
</evidence>
<dbReference type="EMBL" id="CAJVQC010069164">
    <property type="protein sequence ID" value="CAG8808701.1"/>
    <property type="molecule type" value="Genomic_DNA"/>
</dbReference>
<comment type="caution">
    <text evidence="1">The sequence shown here is derived from an EMBL/GenBank/DDBJ whole genome shotgun (WGS) entry which is preliminary data.</text>
</comment>
<evidence type="ECO:0000313" key="2">
    <source>
        <dbReference type="Proteomes" id="UP000789920"/>
    </source>
</evidence>
<name>A0ACA9RTI4_9GLOM</name>
<feature type="non-terminal residue" evidence="1">
    <location>
        <position position="485"/>
    </location>
</feature>
<proteinExistence type="predicted"/>
<dbReference type="Proteomes" id="UP000789920">
    <property type="component" value="Unassembled WGS sequence"/>
</dbReference>
<gene>
    <name evidence="1" type="ORF">RPERSI_LOCUS22689</name>
</gene>
<reference evidence="1" key="1">
    <citation type="submission" date="2021-06" db="EMBL/GenBank/DDBJ databases">
        <authorList>
            <person name="Kallberg Y."/>
            <person name="Tangrot J."/>
            <person name="Rosling A."/>
        </authorList>
    </citation>
    <scope>NUCLEOTIDE SEQUENCE</scope>
    <source>
        <strain evidence="1">MA461A</strain>
    </source>
</reference>
<feature type="non-terminal residue" evidence="1">
    <location>
        <position position="1"/>
    </location>
</feature>
<keyword evidence="2" id="KW-1185">Reference proteome</keyword>
<accession>A0ACA9RTI4</accession>
<sequence length="485" mass="55445">TSLSRSLAVMSVIGYIIGLGDRHLDNILIDFECGEVIHIDYNVCFEKGKKLRVPETVPFRLTQNIETVLGVTGVEGVFRIACENVLRVLRENKEMLITLLEAFVYDPLVDWHQDVSEDREKQIMEIEENIGLLISRIAELRIPLENNQGHISNLLSEFLTVFKHICEHYMNLYNQQAELSEQPSQSHQIEIREPAFIHSQIELESLKSALSQRANECALWHAQHEKTIQSIQGPTLQIIYNEIFSSSSQIGASIFTPFLQILATNEFMLQRCSKIEQEFMSWMNERNAAFKNCLERLQFYRTLVVPLVPVLMMQDYYSKWPQLLISLLESSFSSQDFQALYQNSRLPIVSGNALNHIRDDLKISYTNAVQESVSLVEALALVTDKTAISESTLHTMLNNMLNEENSTSLDSRLSCLASVLSSLLELHQFFKESNDTSDVFSHVGFGVNFQTVVKETLSNETLDKSSFLTYLIILLSIYHHIQIIK</sequence>
<organism evidence="1 2">
    <name type="scientific">Racocetra persica</name>
    <dbReference type="NCBI Taxonomy" id="160502"/>
    <lineage>
        <taxon>Eukaryota</taxon>
        <taxon>Fungi</taxon>
        <taxon>Fungi incertae sedis</taxon>
        <taxon>Mucoromycota</taxon>
        <taxon>Glomeromycotina</taxon>
        <taxon>Glomeromycetes</taxon>
        <taxon>Diversisporales</taxon>
        <taxon>Gigasporaceae</taxon>
        <taxon>Racocetra</taxon>
    </lineage>
</organism>